<reference evidence="2" key="1">
    <citation type="journal article" date="2013" name="Nat. Genet.">
        <title>The draft genomes of soft-shell turtle and green sea turtle yield insights into the development and evolution of the turtle-specific body plan.</title>
        <authorList>
            <person name="Wang Z."/>
            <person name="Pascual-Anaya J."/>
            <person name="Zadissa A."/>
            <person name="Li W."/>
            <person name="Niimura Y."/>
            <person name="Huang Z."/>
            <person name="Li C."/>
            <person name="White S."/>
            <person name="Xiong Z."/>
            <person name="Fang D."/>
            <person name="Wang B."/>
            <person name="Ming Y."/>
            <person name="Chen Y."/>
            <person name="Zheng Y."/>
            <person name="Kuraku S."/>
            <person name="Pignatelli M."/>
            <person name="Herrero J."/>
            <person name="Beal K."/>
            <person name="Nozawa M."/>
            <person name="Li Q."/>
            <person name="Wang J."/>
            <person name="Zhang H."/>
            <person name="Yu L."/>
            <person name="Shigenobu S."/>
            <person name="Wang J."/>
            <person name="Liu J."/>
            <person name="Flicek P."/>
            <person name="Searle S."/>
            <person name="Wang J."/>
            <person name="Kuratani S."/>
            <person name="Yin Y."/>
            <person name="Aken B."/>
            <person name="Zhang G."/>
            <person name="Irie N."/>
        </authorList>
    </citation>
    <scope>NUCLEOTIDE SEQUENCE [LARGE SCALE GENOMIC DNA]</scope>
</reference>
<gene>
    <name evidence="1" type="ORF">UY3_16218</name>
</gene>
<proteinExistence type="predicted"/>
<sequence length="90" mass="9948">MNLERCVVEDIDYLSTRDMSAGFASVVLAGSGAALNWRVLVREELASEDALGEVGELFEGQKRELRMEGSMKIPTITHTKLINLLRIADP</sequence>
<dbReference type="AlphaFoldDB" id="M7B3M7"/>
<name>M7B3M7_CHEMY</name>
<keyword evidence="2" id="KW-1185">Reference proteome</keyword>
<accession>M7B3M7</accession>
<dbReference type="Proteomes" id="UP000031443">
    <property type="component" value="Unassembled WGS sequence"/>
</dbReference>
<evidence type="ECO:0000313" key="1">
    <source>
        <dbReference type="EMBL" id="EMP26713.1"/>
    </source>
</evidence>
<dbReference type="EMBL" id="KB576443">
    <property type="protein sequence ID" value="EMP26713.1"/>
    <property type="molecule type" value="Genomic_DNA"/>
</dbReference>
<organism evidence="1 2">
    <name type="scientific">Chelonia mydas</name>
    <name type="common">Green sea-turtle</name>
    <name type="synonym">Chelonia agassizi</name>
    <dbReference type="NCBI Taxonomy" id="8469"/>
    <lineage>
        <taxon>Eukaryota</taxon>
        <taxon>Metazoa</taxon>
        <taxon>Chordata</taxon>
        <taxon>Craniata</taxon>
        <taxon>Vertebrata</taxon>
        <taxon>Euteleostomi</taxon>
        <taxon>Archelosauria</taxon>
        <taxon>Testudinata</taxon>
        <taxon>Testudines</taxon>
        <taxon>Cryptodira</taxon>
        <taxon>Durocryptodira</taxon>
        <taxon>Americhelydia</taxon>
        <taxon>Chelonioidea</taxon>
        <taxon>Cheloniidae</taxon>
        <taxon>Chelonia</taxon>
    </lineage>
</organism>
<protein>
    <submittedName>
        <fullName evidence="1">Uncharacterized protein</fullName>
    </submittedName>
</protein>
<evidence type="ECO:0000313" key="2">
    <source>
        <dbReference type="Proteomes" id="UP000031443"/>
    </source>
</evidence>